<dbReference type="InterPro" id="IPR036291">
    <property type="entry name" value="NAD(P)-bd_dom_sf"/>
</dbReference>
<dbReference type="GO" id="GO:0000166">
    <property type="term" value="F:nucleotide binding"/>
    <property type="evidence" value="ECO:0007669"/>
    <property type="project" value="InterPro"/>
</dbReference>
<evidence type="ECO:0000313" key="9">
    <source>
        <dbReference type="Proteomes" id="UP000241769"/>
    </source>
</evidence>
<dbReference type="SUPFAM" id="SSF55347">
    <property type="entry name" value="Glyceraldehyde-3-phosphate dehydrogenase-like, C-terminal domain"/>
    <property type="match status" value="1"/>
</dbReference>
<comment type="similarity">
    <text evidence="1">Belongs to the Gfo/Idh/MocA family.</text>
</comment>
<evidence type="ECO:0000259" key="6">
    <source>
        <dbReference type="Pfam" id="PF01408"/>
    </source>
</evidence>
<evidence type="ECO:0000256" key="3">
    <source>
        <dbReference type="ARBA" id="ARBA00038984"/>
    </source>
</evidence>
<dbReference type="PANTHER" id="PTHR22604">
    <property type="entry name" value="OXIDOREDUCTASES"/>
    <property type="match status" value="1"/>
</dbReference>
<dbReference type="Proteomes" id="UP000241769">
    <property type="component" value="Unassembled WGS sequence"/>
</dbReference>
<organism evidence="8 9">
    <name type="scientific">Planoprotostelium fungivorum</name>
    <dbReference type="NCBI Taxonomy" id="1890364"/>
    <lineage>
        <taxon>Eukaryota</taxon>
        <taxon>Amoebozoa</taxon>
        <taxon>Evosea</taxon>
        <taxon>Variosea</taxon>
        <taxon>Cavosteliida</taxon>
        <taxon>Cavosteliaceae</taxon>
        <taxon>Planoprotostelium</taxon>
    </lineage>
</organism>
<dbReference type="InterPro" id="IPR000683">
    <property type="entry name" value="Gfo/Idh/MocA-like_OxRdtase_N"/>
</dbReference>
<accession>A0A2P6NQ88</accession>
<comment type="catalytic activity">
    <reaction evidence="5">
        <text>D-xylose + NADP(+) = D-xylono-1,5-lactone + NADPH + H(+)</text>
        <dbReference type="Rhea" id="RHEA:22000"/>
        <dbReference type="ChEBI" id="CHEBI:15378"/>
        <dbReference type="ChEBI" id="CHEBI:15867"/>
        <dbReference type="ChEBI" id="CHEBI:53455"/>
        <dbReference type="ChEBI" id="CHEBI:57783"/>
        <dbReference type="ChEBI" id="CHEBI:58349"/>
        <dbReference type="EC" id="1.1.1.179"/>
    </reaction>
</comment>
<dbReference type="InterPro" id="IPR050984">
    <property type="entry name" value="Gfo/Idh/MocA_domain"/>
</dbReference>
<sequence>MSSNITRFGILGSGKIATDFCTALSYLAGDVKAVAVAARALDSAKDFASKFDIPRAYGSYEELTKDPEVDVIYISVLHPWHYNTALMCLQNGKGILCEKPLTMNAKQLEHLISVARERKLFFMEAMWTRYFPYSMRLRELIKEGIIGDVKLFQVNFCLPPIDDATHRVNDPKLGGGALLDIGIYTIAFSQMVFEGRVPVKTNVQSQMNSLGADVFDHIVLEYDQGEKSIHTLSMVSPSENHAIISGTRGYIKVDAPFNCSTGFTAHVITEDGTNTTQRYDYPLPPVIPGTSFYFPNGVGMVHEARYVHKLIQSGKIESDQETLEESLDIMKILDELRRQMGLVYEADSQPLLH</sequence>
<feature type="domain" description="Gfo/Idh/MocA-like oxidoreductase N-terminal" evidence="6">
    <location>
        <begin position="7"/>
        <end position="123"/>
    </location>
</feature>
<dbReference type="Gene3D" id="3.40.50.720">
    <property type="entry name" value="NAD(P)-binding Rossmann-like Domain"/>
    <property type="match status" value="1"/>
</dbReference>
<dbReference type="InParanoid" id="A0A2P6NQ88"/>
<evidence type="ECO:0000256" key="2">
    <source>
        <dbReference type="ARBA" id="ARBA00023002"/>
    </source>
</evidence>
<evidence type="ECO:0000256" key="4">
    <source>
        <dbReference type="ARBA" id="ARBA00042988"/>
    </source>
</evidence>
<dbReference type="Gene3D" id="3.30.360.10">
    <property type="entry name" value="Dihydrodipicolinate Reductase, domain 2"/>
    <property type="match status" value="1"/>
</dbReference>
<dbReference type="GO" id="GO:0047837">
    <property type="term" value="F:D-xylose 1-dehydrogenase (NADP+) activity"/>
    <property type="evidence" value="ECO:0007669"/>
    <property type="project" value="UniProtKB-EC"/>
</dbReference>
<dbReference type="STRING" id="1890364.A0A2P6NQ88"/>
<reference evidence="8 9" key="1">
    <citation type="journal article" date="2018" name="Genome Biol. Evol.">
        <title>Multiple Roots of Fruiting Body Formation in Amoebozoa.</title>
        <authorList>
            <person name="Hillmann F."/>
            <person name="Forbes G."/>
            <person name="Novohradska S."/>
            <person name="Ferling I."/>
            <person name="Riege K."/>
            <person name="Groth M."/>
            <person name="Westermann M."/>
            <person name="Marz M."/>
            <person name="Spaller T."/>
            <person name="Winckler T."/>
            <person name="Schaap P."/>
            <person name="Glockner G."/>
        </authorList>
    </citation>
    <scope>NUCLEOTIDE SEQUENCE [LARGE SCALE GENOMIC DNA]</scope>
    <source>
        <strain evidence="8 9">Jena</strain>
    </source>
</reference>
<dbReference type="EMBL" id="MDYQ01000035">
    <property type="protein sequence ID" value="PRP86115.1"/>
    <property type="molecule type" value="Genomic_DNA"/>
</dbReference>
<dbReference type="Pfam" id="PF01408">
    <property type="entry name" value="GFO_IDH_MocA"/>
    <property type="match status" value="1"/>
</dbReference>
<evidence type="ECO:0000313" key="8">
    <source>
        <dbReference type="EMBL" id="PRP86115.1"/>
    </source>
</evidence>
<feature type="domain" description="GFO/IDH/MocA-like oxidoreductase" evidence="7">
    <location>
        <begin position="136"/>
        <end position="251"/>
    </location>
</feature>
<name>A0A2P6NQ88_9EUKA</name>
<evidence type="ECO:0000256" key="5">
    <source>
        <dbReference type="ARBA" id="ARBA00049233"/>
    </source>
</evidence>
<comment type="caution">
    <text evidence="8">The sequence shown here is derived from an EMBL/GenBank/DDBJ whole genome shotgun (WGS) entry which is preliminary data.</text>
</comment>
<dbReference type="EC" id="1.1.1.179" evidence="3"/>
<dbReference type="SUPFAM" id="SSF51735">
    <property type="entry name" value="NAD(P)-binding Rossmann-fold domains"/>
    <property type="match status" value="1"/>
</dbReference>
<protein>
    <recommendedName>
        <fullName evidence="3">D-xylose 1-dehydrogenase (NADP(+), D-xylono-1,5-lactone-forming)</fullName>
        <ecNumber evidence="3">1.1.1.179</ecNumber>
    </recommendedName>
    <alternativeName>
        <fullName evidence="4">D-xylose-NADP dehydrogenase</fullName>
    </alternativeName>
</protein>
<dbReference type="OrthoDB" id="2129491at2759"/>
<keyword evidence="9" id="KW-1185">Reference proteome</keyword>
<gene>
    <name evidence="8" type="ORF">PROFUN_03102</name>
</gene>
<evidence type="ECO:0000256" key="1">
    <source>
        <dbReference type="ARBA" id="ARBA00010928"/>
    </source>
</evidence>
<dbReference type="Pfam" id="PF22725">
    <property type="entry name" value="GFO_IDH_MocA_C3"/>
    <property type="match status" value="1"/>
</dbReference>
<keyword evidence="2" id="KW-0560">Oxidoreductase</keyword>
<proteinExistence type="inferred from homology"/>
<dbReference type="InterPro" id="IPR055170">
    <property type="entry name" value="GFO_IDH_MocA-like_dom"/>
</dbReference>
<dbReference type="PANTHER" id="PTHR22604:SF105">
    <property type="entry name" value="TRANS-1,2-DIHYDROBENZENE-1,2-DIOL DEHYDROGENASE"/>
    <property type="match status" value="1"/>
</dbReference>
<dbReference type="AlphaFoldDB" id="A0A2P6NQ88"/>
<evidence type="ECO:0000259" key="7">
    <source>
        <dbReference type="Pfam" id="PF22725"/>
    </source>
</evidence>